<organism evidence="1 2">
    <name type="scientific">Naganishia cerealis</name>
    <dbReference type="NCBI Taxonomy" id="610337"/>
    <lineage>
        <taxon>Eukaryota</taxon>
        <taxon>Fungi</taxon>
        <taxon>Dikarya</taxon>
        <taxon>Basidiomycota</taxon>
        <taxon>Agaricomycotina</taxon>
        <taxon>Tremellomycetes</taxon>
        <taxon>Filobasidiales</taxon>
        <taxon>Filobasidiaceae</taxon>
        <taxon>Naganishia</taxon>
    </lineage>
</organism>
<gene>
    <name evidence="1" type="ORF">QFC19_000080</name>
</gene>
<keyword evidence="2" id="KW-1185">Reference proteome</keyword>
<evidence type="ECO:0000313" key="1">
    <source>
        <dbReference type="EMBL" id="KAJ9113886.1"/>
    </source>
</evidence>
<reference evidence="1" key="1">
    <citation type="submission" date="2023-04" db="EMBL/GenBank/DDBJ databases">
        <title>Draft Genome sequencing of Naganishia species isolated from polar environments using Oxford Nanopore Technology.</title>
        <authorList>
            <person name="Leo P."/>
            <person name="Venkateswaran K."/>
        </authorList>
    </citation>
    <scope>NUCLEOTIDE SEQUENCE</scope>
    <source>
        <strain evidence="1">MNA-CCFEE 5261</strain>
    </source>
</reference>
<name>A0ACC2WR55_9TREE</name>
<proteinExistence type="predicted"/>
<sequence length="1227" mass="137174">MVEGHAAIPDVISLIWTEDKHTLTCQDDPRCALFSEFKPTNEKYPGTDIREDHTSTFWDDIPEDSDRRPAQRWAWTGPELGALPQEEKGTIPLWKLPFDYPEHSYIPYSVERDCMKTRYVDPESREDRLFILAKSTEYFNEPFTGIPRSFWAGLGNATNLAAISTAVDDPNLVKEGSHIFGVPEGIESIGLVSKGEFEVQLARAKLMLGIGRPYISPSVYSSLYVPLGFHFFFENPADKHLESLTGVKERPLSFPTFRVSPYLMVGNCSTVNILSMRATLKDGNGTSLSSRDLPAAGFANNMAEVEKPLPVITIAKRTWNDLPFAQKKFLKKTKRGKVIKVLRERYLRDDIPCGYEGCKECADYPGYRPALPSVGYNQHTKWTHEAGHWLVIDTNIVLNQMDLLAALPASIPLVLPSTTLAEVRHRSLPLYNRLQELISEEDRHVWVFWNEQRRETATKVEYITSVEDDEDANDDVDAQEEKEESRNGKSRESVNDRNDRAIRLTLQFYNTHLVSQPKPRGSFHPQLVLLTDDRANRTTAQDMGLSATSAREYVNGLPEELKVKLIDLVATGSGDGHAPTGDTTKRIYTDYLPQATLQAGITRGIFHQGHFNADPYNYLEGTVSSPTYDKRILLVGRESMNRSVNGDVVVVQLLPEAEWKAPGEEVLDQDVALKDDDADDEAAEGEEGGRTEAQLAAKEEQNAKELAAKPKIKQPTGRVVGVIKRNWRAKLPRIRIRTRQAPSLLDQKFLVSLDSWSPYSRYPDGHFVRALGKVESKEAEQESLLLEYEVPYRPFGRAILDCLPVEGETWVVPPKTADNVIWRDREDLRELLICSIDPVGCQDIDDALHARPLPNGNIEAGVHIADVSHFVHPDNPMDSEAASRGTTVYLVDKRIDMLPALLGTNLCSLRPFVERLAFSAIWELTPEGEIVSTRFTKSVIASKEAFTYQAAQDRKDNQSLQDPLTKGIRLLNQLAIKLKEGRMRAGALSLSSPELKIHLDTNEGAPEPIDVEQKQSLETNSLVEEFMLLANISVAKKIQEAYPQTAVLRRHLPPPKTNFETLQDILQKKKGMTLDVTSSKALADSLDHCVVSNLWDLSSSKQLILLAQMAGRASVEFYVGLALKGRSIKAGDGAPAATEDAFVIRTFRNGLAVFVPTLGLEGLIEFKKDVHTFDPEDYAITLPTENGDVMVSVFDKVSVAISIEKDKSTQRAKVKMELVKPVNSSNL</sequence>
<comment type="caution">
    <text evidence="1">The sequence shown here is derived from an EMBL/GenBank/DDBJ whole genome shotgun (WGS) entry which is preliminary data.</text>
</comment>
<protein>
    <submittedName>
        <fullName evidence="1">Uncharacterized protein</fullName>
    </submittedName>
</protein>
<dbReference type="EMBL" id="JASBWR010000001">
    <property type="protein sequence ID" value="KAJ9113886.1"/>
    <property type="molecule type" value="Genomic_DNA"/>
</dbReference>
<dbReference type="Proteomes" id="UP001241377">
    <property type="component" value="Unassembled WGS sequence"/>
</dbReference>
<evidence type="ECO:0000313" key="2">
    <source>
        <dbReference type="Proteomes" id="UP001241377"/>
    </source>
</evidence>
<accession>A0ACC2WR55</accession>